<feature type="region of interest" description="Disordered" evidence="1">
    <location>
        <begin position="118"/>
        <end position="162"/>
    </location>
</feature>
<sequence length="176" mass="19068">MGLRPYINLAVEPAPAAPVLAPGLPAGPRPAIWPKTSNKDTPKNYVQGEYDLLPGGVDFVGSRAWLLNSHPGAREKGTPWFLASLLGTISKKGFNDLFINKGDAGIVEDDVEGEGLWRLRRPLDPPKPKSKKGKKGPRPRQDCDGVNPPGDSDNQPAAKKRKGVRFPPIFMVLFGI</sequence>
<accession>G2XQ22</accession>
<proteinExistence type="predicted"/>
<evidence type="ECO:0000313" key="2">
    <source>
        <dbReference type="EMBL" id="CCD42910.1"/>
    </source>
</evidence>
<evidence type="ECO:0000313" key="3">
    <source>
        <dbReference type="Proteomes" id="UP000008177"/>
    </source>
</evidence>
<dbReference type="InParanoid" id="G2XQ22"/>
<dbReference type="Proteomes" id="UP000008177">
    <property type="component" value="Unplaced contigs"/>
</dbReference>
<feature type="compositionally biased region" description="Basic and acidic residues" evidence="1">
    <location>
        <begin position="118"/>
        <end position="127"/>
    </location>
</feature>
<evidence type="ECO:0000256" key="1">
    <source>
        <dbReference type="SAM" id="MobiDB-lite"/>
    </source>
</evidence>
<gene>
    <name evidence="2" type="ORF">BofuT4_P072060.1</name>
</gene>
<dbReference type="EMBL" id="FQ790250">
    <property type="protein sequence ID" value="CCD42910.1"/>
    <property type="molecule type" value="Genomic_DNA"/>
</dbReference>
<dbReference type="HOGENOM" id="CLU_1524916_0_0_1"/>
<protein>
    <submittedName>
        <fullName evidence="2">Uncharacterized protein</fullName>
    </submittedName>
</protein>
<reference evidence="3" key="1">
    <citation type="journal article" date="2011" name="PLoS Genet.">
        <title>Genomic analysis of the necrotrophic fungal pathogens Sclerotinia sclerotiorum and Botrytis cinerea.</title>
        <authorList>
            <person name="Amselem J."/>
            <person name="Cuomo C.A."/>
            <person name="van Kan J.A."/>
            <person name="Viaud M."/>
            <person name="Benito E.P."/>
            <person name="Couloux A."/>
            <person name="Coutinho P.M."/>
            <person name="de Vries R.P."/>
            <person name="Dyer P.S."/>
            <person name="Fillinger S."/>
            <person name="Fournier E."/>
            <person name="Gout L."/>
            <person name="Hahn M."/>
            <person name="Kohn L."/>
            <person name="Lapalu N."/>
            <person name="Plummer K.M."/>
            <person name="Pradier J.M."/>
            <person name="Quevillon E."/>
            <person name="Sharon A."/>
            <person name="Simon A."/>
            <person name="ten Have A."/>
            <person name="Tudzynski B."/>
            <person name="Tudzynski P."/>
            <person name="Wincker P."/>
            <person name="Andrew M."/>
            <person name="Anthouard V."/>
            <person name="Beever R.E."/>
            <person name="Beffa R."/>
            <person name="Benoit I."/>
            <person name="Bouzid O."/>
            <person name="Brault B."/>
            <person name="Chen Z."/>
            <person name="Choquer M."/>
            <person name="Collemare J."/>
            <person name="Cotton P."/>
            <person name="Danchin E.G."/>
            <person name="Da Silva C."/>
            <person name="Gautier A."/>
            <person name="Giraud C."/>
            <person name="Giraud T."/>
            <person name="Gonzalez C."/>
            <person name="Grossetete S."/>
            <person name="Guldener U."/>
            <person name="Henrissat B."/>
            <person name="Howlett B.J."/>
            <person name="Kodira C."/>
            <person name="Kretschmer M."/>
            <person name="Lappartient A."/>
            <person name="Leroch M."/>
            <person name="Levis C."/>
            <person name="Mauceli E."/>
            <person name="Neuveglise C."/>
            <person name="Oeser B."/>
            <person name="Pearson M."/>
            <person name="Poulain J."/>
            <person name="Poussereau N."/>
            <person name="Quesneville H."/>
            <person name="Rascle C."/>
            <person name="Schumacher J."/>
            <person name="Segurens B."/>
            <person name="Sexton A."/>
            <person name="Silva E."/>
            <person name="Sirven C."/>
            <person name="Soanes D.M."/>
            <person name="Talbot N.J."/>
            <person name="Templeton M."/>
            <person name="Yandava C."/>
            <person name="Yarden O."/>
            <person name="Zeng Q."/>
            <person name="Rollins J.A."/>
            <person name="Lebrun M.H."/>
            <person name="Dickman M."/>
        </authorList>
    </citation>
    <scope>NUCLEOTIDE SEQUENCE [LARGE SCALE GENOMIC DNA]</scope>
    <source>
        <strain evidence="3">T4</strain>
    </source>
</reference>
<name>G2XQ22_BOTF4</name>
<feature type="compositionally biased region" description="Basic residues" evidence="1">
    <location>
        <begin position="128"/>
        <end position="138"/>
    </location>
</feature>
<dbReference type="AlphaFoldDB" id="G2XQ22"/>
<dbReference type="OrthoDB" id="3557038at2759"/>
<organism evidence="2 3">
    <name type="scientific">Botryotinia fuckeliana (strain T4)</name>
    <name type="common">Noble rot fungus</name>
    <name type="synonym">Botrytis cinerea</name>
    <dbReference type="NCBI Taxonomy" id="999810"/>
    <lineage>
        <taxon>Eukaryota</taxon>
        <taxon>Fungi</taxon>
        <taxon>Dikarya</taxon>
        <taxon>Ascomycota</taxon>
        <taxon>Pezizomycotina</taxon>
        <taxon>Leotiomycetes</taxon>
        <taxon>Helotiales</taxon>
        <taxon>Sclerotiniaceae</taxon>
        <taxon>Botrytis</taxon>
    </lineage>
</organism>